<dbReference type="GO" id="GO:0036297">
    <property type="term" value="P:interstrand cross-link repair"/>
    <property type="evidence" value="ECO:0007669"/>
    <property type="project" value="InterPro"/>
</dbReference>
<name>A0AAW0N930_9GOBI</name>
<dbReference type="GO" id="GO:0043240">
    <property type="term" value="C:Fanconi anaemia nuclear complex"/>
    <property type="evidence" value="ECO:0007669"/>
    <property type="project" value="InterPro"/>
</dbReference>
<protein>
    <recommendedName>
        <fullName evidence="3">FA complementation group F</fullName>
    </recommendedName>
</protein>
<dbReference type="PANTHER" id="PTHR14449">
    <property type="entry name" value="FANCONI ANEMIA GROUP F PROTEIN FANCF"/>
    <property type="match status" value="1"/>
</dbReference>
<organism evidence="1 2">
    <name type="scientific">Mugilogobius chulae</name>
    <name type="common">yellowstripe goby</name>
    <dbReference type="NCBI Taxonomy" id="88201"/>
    <lineage>
        <taxon>Eukaryota</taxon>
        <taxon>Metazoa</taxon>
        <taxon>Chordata</taxon>
        <taxon>Craniata</taxon>
        <taxon>Vertebrata</taxon>
        <taxon>Euteleostomi</taxon>
        <taxon>Actinopterygii</taxon>
        <taxon>Neopterygii</taxon>
        <taxon>Teleostei</taxon>
        <taxon>Neoteleostei</taxon>
        <taxon>Acanthomorphata</taxon>
        <taxon>Gobiaria</taxon>
        <taxon>Gobiiformes</taxon>
        <taxon>Gobioidei</taxon>
        <taxon>Gobiidae</taxon>
        <taxon>Gobionellinae</taxon>
        <taxon>Mugilogobius</taxon>
    </lineage>
</organism>
<evidence type="ECO:0000313" key="2">
    <source>
        <dbReference type="Proteomes" id="UP001460270"/>
    </source>
</evidence>
<dbReference type="Pfam" id="PF11107">
    <property type="entry name" value="FANCF"/>
    <property type="match status" value="1"/>
</dbReference>
<evidence type="ECO:0008006" key="3">
    <source>
        <dbReference type="Google" id="ProtNLM"/>
    </source>
</evidence>
<evidence type="ECO:0000313" key="1">
    <source>
        <dbReference type="EMBL" id="KAK7892126.1"/>
    </source>
</evidence>
<accession>A0AAW0N930</accession>
<dbReference type="Proteomes" id="UP001460270">
    <property type="component" value="Unassembled WGS sequence"/>
</dbReference>
<comment type="caution">
    <text evidence="1">The sequence shown here is derived from an EMBL/GenBank/DDBJ whole genome shotgun (WGS) entry which is preliminary data.</text>
</comment>
<dbReference type="InterPro" id="IPR038505">
    <property type="entry name" value="FANCF_C_sf"/>
</dbReference>
<dbReference type="Gene3D" id="1.25.40.490">
    <property type="match status" value="1"/>
</dbReference>
<proteinExistence type="predicted"/>
<keyword evidence="2" id="KW-1185">Reference proteome</keyword>
<dbReference type="AlphaFoldDB" id="A0AAW0N930"/>
<gene>
    <name evidence="1" type="ORF">WMY93_024089</name>
</gene>
<sequence>MEAMVKNVSSTVELLAVATHSDAVTRWDEETLSRAFHWTIYCEHIHARFHYNPVIRKLLERQLEMTNESLSIVFPNYTALCFTDLSRCQNLLLDGLLRNTHLPISVMKILFDKPKHLSNNGSSFEDAKGICSSIIETKSACKVLGNVNRPSALCPDAEVQAELFMEKLDLVLKQNSDNYGANQFLDSVLRGCDKDEEHFCAIIGSSLQTESTMDPKCMVILDWLKQKHNFLEGMCHSLPLSLLADMAEKHLGFRDMYSDVLKKWAKEIEYDINNREWTPVSKNHSVSFQNLTQHFVSLCKASISLRNFLETELQALKFSEGDFDVRGLSIWEDLLKYIFKEMARS</sequence>
<dbReference type="InterPro" id="IPR035428">
    <property type="entry name" value="FANCF"/>
</dbReference>
<dbReference type="EMBL" id="JBBPFD010000017">
    <property type="protein sequence ID" value="KAK7892126.1"/>
    <property type="molecule type" value="Genomic_DNA"/>
</dbReference>
<reference evidence="2" key="1">
    <citation type="submission" date="2024-04" db="EMBL/GenBank/DDBJ databases">
        <title>Salinicola lusitanus LLJ914,a marine bacterium isolated from the Okinawa Trough.</title>
        <authorList>
            <person name="Li J."/>
        </authorList>
    </citation>
    <scope>NUCLEOTIDE SEQUENCE [LARGE SCALE GENOMIC DNA]</scope>
</reference>
<dbReference type="PANTHER" id="PTHR14449:SF2">
    <property type="entry name" value="FANCONI ANEMIA GROUP F PROTEIN"/>
    <property type="match status" value="1"/>
</dbReference>